<evidence type="ECO:0008006" key="4">
    <source>
        <dbReference type="Google" id="ProtNLM"/>
    </source>
</evidence>
<evidence type="ECO:0000256" key="1">
    <source>
        <dbReference type="SAM" id="MobiDB-lite"/>
    </source>
</evidence>
<sequence length="252" mass="28699">MIVAHAPKTYFSSGDIQKSLGSLPGFPWAKYPGEKHLPSHNYTGQDAKIQPTGAVQLYQTDWPQWKRRFLRYRTSIKLGVEEGAIQVSSLIYAMGNEAENTFSSFTFAAGERDEDFDTVLQKFEAHFIPKLNHIHERAVFNSSKQQESTETFVRHLYEMAERCNYGQEQKKENIRDSLVVGILDKDLSERLQLEEADLDTATQMVRQSELTKSQVKVQENGATNGATSSVVEEVYRRKPQNKRPPSASENSY</sequence>
<evidence type="ECO:0000313" key="2">
    <source>
        <dbReference type="EMBL" id="ESO94709.1"/>
    </source>
</evidence>
<proteinExistence type="predicted"/>
<dbReference type="RefSeq" id="XP_009054450.1">
    <property type="nucleotide sequence ID" value="XM_009056202.1"/>
</dbReference>
<dbReference type="OrthoDB" id="6160000at2759"/>
<dbReference type="PANTHER" id="PTHR33198:SF20">
    <property type="entry name" value="RETROTRANSPOSON GAG DOMAIN-CONTAINING PROTEIN"/>
    <property type="match status" value="1"/>
</dbReference>
<name>V4BZW6_LOTGI</name>
<dbReference type="EMBL" id="KB201750">
    <property type="protein sequence ID" value="ESO94709.1"/>
    <property type="molecule type" value="Genomic_DNA"/>
</dbReference>
<dbReference type="STRING" id="225164.V4BZW6"/>
<dbReference type="HOGENOM" id="CLU_1103827_0_0_1"/>
<dbReference type="PANTHER" id="PTHR33198">
    <property type="entry name" value="ANK_REP_REGION DOMAIN-CONTAINING PROTEIN-RELATED"/>
    <property type="match status" value="1"/>
</dbReference>
<dbReference type="OMA" id="FERTSEW"/>
<dbReference type="CTD" id="20238538"/>
<organism evidence="2 3">
    <name type="scientific">Lottia gigantea</name>
    <name type="common">Giant owl limpet</name>
    <dbReference type="NCBI Taxonomy" id="225164"/>
    <lineage>
        <taxon>Eukaryota</taxon>
        <taxon>Metazoa</taxon>
        <taxon>Spiralia</taxon>
        <taxon>Lophotrochozoa</taxon>
        <taxon>Mollusca</taxon>
        <taxon>Gastropoda</taxon>
        <taxon>Patellogastropoda</taxon>
        <taxon>Lottioidea</taxon>
        <taxon>Lottiidae</taxon>
        <taxon>Lottia</taxon>
    </lineage>
</organism>
<dbReference type="KEGG" id="lgi:LOTGIDRAFT_160942"/>
<reference evidence="2 3" key="1">
    <citation type="journal article" date="2013" name="Nature">
        <title>Insights into bilaterian evolution from three spiralian genomes.</title>
        <authorList>
            <person name="Simakov O."/>
            <person name="Marletaz F."/>
            <person name="Cho S.J."/>
            <person name="Edsinger-Gonzales E."/>
            <person name="Havlak P."/>
            <person name="Hellsten U."/>
            <person name="Kuo D.H."/>
            <person name="Larsson T."/>
            <person name="Lv J."/>
            <person name="Arendt D."/>
            <person name="Savage R."/>
            <person name="Osoegawa K."/>
            <person name="de Jong P."/>
            <person name="Grimwood J."/>
            <person name="Chapman J.A."/>
            <person name="Shapiro H."/>
            <person name="Aerts A."/>
            <person name="Otillar R.P."/>
            <person name="Terry A.Y."/>
            <person name="Boore J.L."/>
            <person name="Grigoriev I.V."/>
            <person name="Lindberg D.R."/>
            <person name="Seaver E.C."/>
            <person name="Weisblat D.A."/>
            <person name="Putnam N.H."/>
            <person name="Rokhsar D.S."/>
        </authorList>
    </citation>
    <scope>NUCLEOTIDE SEQUENCE [LARGE SCALE GENOMIC DNA]</scope>
</reference>
<feature type="compositionally biased region" description="Polar residues" evidence="1">
    <location>
        <begin position="212"/>
        <end position="230"/>
    </location>
</feature>
<dbReference type="Proteomes" id="UP000030746">
    <property type="component" value="Unassembled WGS sequence"/>
</dbReference>
<protein>
    <recommendedName>
        <fullName evidence="4">Retrotransposon gag domain-containing protein</fullName>
    </recommendedName>
</protein>
<evidence type="ECO:0000313" key="3">
    <source>
        <dbReference type="Proteomes" id="UP000030746"/>
    </source>
</evidence>
<dbReference type="GeneID" id="20238538"/>
<keyword evidence="3" id="KW-1185">Reference proteome</keyword>
<gene>
    <name evidence="2" type="ORF">LOTGIDRAFT_160942</name>
</gene>
<accession>V4BZW6</accession>
<dbReference type="AlphaFoldDB" id="V4BZW6"/>
<feature type="region of interest" description="Disordered" evidence="1">
    <location>
        <begin position="212"/>
        <end position="252"/>
    </location>
</feature>